<reference evidence="4 6" key="1">
    <citation type="journal article" date="2016" name="Front. Microbiol.">
        <title>High-Level Heat Resistance of Spores of Bacillus amyloliquefaciens and Bacillus licheniformis Results from the Presence of a spoVA Operon in a Tn1546 Transposon.</title>
        <authorList>
            <person name="Berendsen E.M."/>
            <person name="Koning R.A."/>
            <person name="Boekhorst J."/>
            <person name="de Jong A."/>
            <person name="Kuipers O.P."/>
            <person name="Wells-Bennik M.H."/>
        </authorList>
    </citation>
    <scope>NUCLEOTIDE SEQUENCE [LARGE SCALE GENOMIC DNA]</scope>
    <source>
        <strain evidence="4 6">B4121</strain>
    </source>
</reference>
<feature type="transmembrane region" description="Helical" evidence="1">
    <location>
        <begin position="58"/>
        <end position="78"/>
    </location>
</feature>
<dbReference type="GeneID" id="56670135"/>
<dbReference type="AlphaFoldDB" id="A0A1Q8GE98"/>
<organism evidence="4 6">
    <name type="scientific">Bacillus paralicheniformis</name>
    <dbReference type="NCBI Taxonomy" id="1648923"/>
    <lineage>
        <taxon>Bacteria</taxon>
        <taxon>Bacillati</taxon>
        <taxon>Bacillota</taxon>
        <taxon>Bacilli</taxon>
        <taxon>Bacillales</taxon>
        <taxon>Bacillaceae</taxon>
        <taxon>Bacillus</taxon>
    </lineage>
</organism>
<evidence type="ECO:0000313" key="4">
    <source>
        <dbReference type="EMBL" id="OLF90709.1"/>
    </source>
</evidence>
<dbReference type="Proteomes" id="UP001216709">
    <property type="component" value="Unassembled WGS sequence"/>
</dbReference>
<evidence type="ECO:0000313" key="5">
    <source>
        <dbReference type="EMBL" id="TWL43146.1"/>
    </source>
</evidence>
<name>A0A1Q8GE98_9BACI</name>
<dbReference type="EMBL" id="LKPO01000020">
    <property type="protein sequence ID" value="OLF90709.1"/>
    <property type="molecule type" value="Genomic_DNA"/>
</dbReference>
<feature type="transmembrane region" description="Helical" evidence="1">
    <location>
        <begin position="15"/>
        <end position="38"/>
    </location>
</feature>
<evidence type="ECO:0000256" key="1">
    <source>
        <dbReference type="SAM" id="Phobius"/>
    </source>
</evidence>
<dbReference type="Proteomes" id="UP000429980">
    <property type="component" value="Unassembled WGS sequence"/>
</dbReference>
<dbReference type="EMBL" id="LKPO01000031">
    <property type="protein sequence ID" value="OLF85957.1"/>
    <property type="molecule type" value="Genomic_DNA"/>
</dbReference>
<dbReference type="RefSeq" id="WP_020450117.1">
    <property type="nucleotide sequence ID" value="NZ_AP023088.1"/>
</dbReference>
<accession>A0A1Q8GE98</accession>
<evidence type="ECO:0000313" key="7">
    <source>
        <dbReference type="Proteomes" id="UP000429980"/>
    </source>
</evidence>
<protein>
    <submittedName>
        <fullName evidence="4">Uncharacterized protein</fullName>
    </submittedName>
</protein>
<keyword evidence="1" id="KW-0472">Membrane</keyword>
<evidence type="ECO:0000313" key="3">
    <source>
        <dbReference type="EMBL" id="OLF85957.1"/>
    </source>
</evidence>
<reference evidence="5 7" key="2">
    <citation type="submission" date="2019-06" db="EMBL/GenBank/DDBJ databases">
        <title>Genome sequence analysis of &gt;100 Bacillus licheniformis strains suggests intrinsic resistance to this species.</title>
        <authorList>
            <person name="Wels M."/>
            <person name="Siezen R.J."/>
            <person name="Johansen E."/>
            <person name="Stuer-Lauridsen B."/>
            <person name="Bjerre K."/>
            <person name="Nielsen B.K.K."/>
        </authorList>
    </citation>
    <scope>NUCLEOTIDE SEQUENCE [LARGE SCALE GENOMIC DNA]</scope>
    <source>
        <strain evidence="5 7">BAC-15381</strain>
    </source>
</reference>
<dbReference type="EMBL" id="JARAFO010000007">
    <property type="protein sequence ID" value="MDE1451623.1"/>
    <property type="molecule type" value="Genomic_DNA"/>
</dbReference>
<keyword evidence="1" id="KW-0812">Transmembrane</keyword>
<reference evidence="2" key="3">
    <citation type="submission" date="2022-12" db="EMBL/GenBank/DDBJ databases">
        <title>Draft Genome Sequences of Bacillus licheniformis and Bacillus paralicheniformis strains isolated from Irish skim milk powders.</title>
        <authorList>
            <person name="Lourenco A."/>
            <person name="Li F."/>
            <person name="Geraldine D."/>
            <person name="Tobin J.T."/>
            <person name="Butler F."/>
            <person name="Jordan K."/>
            <person name="Obrien T."/>
        </authorList>
    </citation>
    <scope>NUCLEOTIDE SEQUENCE</scope>
    <source>
        <strain evidence="2">3370</strain>
    </source>
</reference>
<evidence type="ECO:0000313" key="2">
    <source>
        <dbReference type="EMBL" id="MDE1451623.1"/>
    </source>
</evidence>
<proteinExistence type="predicted"/>
<sequence length="82" mass="9799">MKQENEKKTFSMRMLLNMVGLFVFTGMIVSAYTQAFYLDEHLEICRFVYMTAREWKEFFLFVSGTAIIYFVLANVLSFKKKR</sequence>
<evidence type="ECO:0000313" key="6">
    <source>
        <dbReference type="Proteomes" id="UP000185604"/>
    </source>
</evidence>
<keyword evidence="7" id="KW-1185">Reference proteome</keyword>
<dbReference type="Proteomes" id="UP000185604">
    <property type="component" value="Unassembled WGS sequence"/>
</dbReference>
<comment type="caution">
    <text evidence="4">The sequence shown here is derived from an EMBL/GenBank/DDBJ whole genome shotgun (WGS) entry which is preliminary data.</text>
</comment>
<gene>
    <name evidence="4" type="ORF">B4121_2922</name>
    <name evidence="3" type="ORF">B4121_4629</name>
    <name evidence="5" type="ORF">CHCC15381_2002</name>
    <name evidence="2" type="ORF">PVN32_05470</name>
</gene>
<dbReference type="EMBL" id="NILF01000016">
    <property type="protein sequence ID" value="TWL43146.1"/>
    <property type="molecule type" value="Genomic_DNA"/>
</dbReference>
<keyword evidence="1" id="KW-1133">Transmembrane helix</keyword>